<protein>
    <submittedName>
        <fullName evidence="1">Uncharacterized protein</fullName>
    </submittedName>
</protein>
<proteinExistence type="predicted"/>
<accession>A0A0A9CLJ7</accession>
<dbReference type="AlphaFoldDB" id="A0A0A9CLJ7"/>
<name>A0A0A9CLJ7_ARUDO</name>
<reference evidence="1" key="1">
    <citation type="submission" date="2014-09" db="EMBL/GenBank/DDBJ databases">
        <authorList>
            <person name="Magalhaes I.L.F."/>
            <person name="Oliveira U."/>
            <person name="Santos F.R."/>
            <person name="Vidigal T.H.D.A."/>
            <person name="Brescovit A.D."/>
            <person name="Santos A.J."/>
        </authorList>
    </citation>
    <scope>NUCLEOTIDE SEQUENCE</scope>
    <source>
        <tissue evidence="1">Shoot tissue taken approximately 20 cm above the soil surface</tissue>
    </source>
</reference>
<sequence>MASNFLVRTTELQNQFLYTKYTSSHLVHITICKYNSNLLYSKYPSSNQVHITVCNEALNLFIHKISIF</sequence>
<evidence type="ECO:0000313" key="1">
    <source>
        <dbReference type="EMBL" id="JAD72402.1"/>
    </source>
</evidence>
<dbReference type="EMBL" id="GBRH01225493">
    <property type="protein sequence ID" value="JAD72402.1"/>
    <property type="molecule type" value="Transcribed_RNA"/>
</dbReference>
<organism evidence="1">
    <name type="scientific">Arundo donax</name>
    <name type="common">Giant reed</name>
    <name type="synonym">Donax arundinaceus</name>
    <dbReference type="NCBI Taxonomy" id="35708"/>
    <lineage>
        <taxon>Eukaryota</taxon>
        <taxon>Viridiplantae</taxon>
        <taxon>Streptophyta</taxon>
        <taxon>Embryophyta</taxon>
        <taxon>Tracheophyta</taxon>
        <taxon>Spermatophyta</taxon>
        <taxon>Magnoliopsida</taxon>
        <taxon>Liliopsida</taxon>
        <taxon>Poales</taxon>
        <taxon>Poaceae</taxon>
        <taxon>PACMAD clade</taxon>
        <taxon>Arundinoideae</taxon>
        <taxon>Arundineae</taxon>
        <taxon>Arundo</taxon>
    </lineage>
</organism>
<reference evidence="1" key="2">
    <citation type="journal article" date="2015" name="Data Brief">
        <title>Shoot transcriptome of the giant reed, Arundo donax.</title>
        <authorList>
            <person name="Barrero R.A."/>
            <person name="Guerrero F.D."/>
            <person name="Moolhuijzen P."/>
            <person name="Goolsby J.A."/>
            <person name="Tidwell J."/>
            <person name="Bellgard S.E."/>
            <person name="Bellgard M.I."/>
        </authorList>
    </citation>
    <scope>NUCLEOTIDE SEQUENCE</scope>
    <source>
        <tissue evidence="1">Shoot tissue taken approximately 20 cm above the soil surface</tissue>
    </source>
</reference>